<feature type="transmembrane region" description="Helical" evidence="5">
    <location>
        <begin position="288"/>
        <end position="309"/>
    </location>
</feature>
<feature type="transmembrane region" description="Helical" evidence="5">
    <location>
        <begin position="180"/>
        <end position="200"/>
    </location>
</feature>
<organism evidence="6 7">
    <name type="scientific">Rhizosphaericola mali</name>
    <dbReference type="NCBI Taxonomy" id="2545455"/>
    <lineage>
        <taxon>Bacteria</taxon>
        <taxon>Pseudomonadati</taxon>
        <taxon>Bacteroidota</taxon>
        <taxon>Chitinophagia</taxon>
        <taxon>Chitinophagales</taxon>
        <taxon>Chitinophagaceae</taxon>
        <taxon>Rhizosphaericola</taxon>
    </lineage>
</organism>
<dbReference type="RefSeq" id="WP_131328036.1">
    <property type="nucleotide sequence ID" value="NZ_CP044016.1"/>
</dbReference>
<evidence type="ECO:0000256" key="5">
    <source>
        <dbReference type="SAM" id="Phobius"/>
    </source>
</evidence>
<dbReference type="KEGG" id="arac:E0W69_000235"/>
<keyword evidence="3 5" id="KW-1133">Transmembrane helix</keyword>
<dbReference type="Proteomes" id="UP000292424">
    <property type="component" value="Chromosome"/>
</dbReference>
<dbReference type="PANTHER" id="PTHR43427">
    <property type="entry name" value="CHLORIDE CHANNEL PROTEIN CLC-E"/>
    <property type="match status" value="1"/>
</dbReference>
<feature type="transmembrane region" description="Helical" evidence="5">
    <location>
        <begin position="352"/>
        <end position="372"/>
    </location>
</feature>
<feature type="transmembrane region" description="Helical" evidence="5">
    <location>
        <begin position="143"/>
        <end position="168"/>
    </location>
</feature>
<feature type="transmembrane region" description="Helical" evidence="5">
    <location>
        <begin position="14"/>
        <end position="35"/>
    </location>
</feature>
<feature type="transmembrane region" description="Helical" evidence="5">
    <location>
        <begin position="220"/>
        <end position="245"/>
    </location>
</feature>
<dbReference type="OrthoDB" id="9767361at2"/>
<evidence type="ECO:0000313" key="6">
    <source>
        <dbReference type="EMBL" id="QES87158.1"/>
    </source>
</evidence>
<dbReference type="GO" id="GO:0016020">
    <property type="term" value="C:membrane"/>
    <property type="evidence" value="ECO:0007669"/>
    <property type="project" value="UniProtKB-SubCell"/>
</dbReference>
<dbReference type="Pfam" id="PF00654">
    <property type="entry name" value="Voltage_CLC"/>
    <property type="match status" value="1"/>
</dbReference>
<accession>A0A5P2FXN8</accession>
<dbReference type="GO" id="GO:0015108">
    <property type="term" value="F:chloride transmembrane transporter activity"/>
    <property type="evidence" value="ECO:0007669"/>
    <property type="project" value="InterPro"/>
</dbReference>
<dbReference type="InterPro" id="IPR014743">
    <property type="entry name" value="Cl-channel_core"/>
</dbReference>
<sequence>MQIFSFKKFLKEQFILLSLSAIVGILSALFIAFFLKLLEAATAYRNSHFQLLFLLPIAGWVIYLSYQYLGKNSSKGNNLIIKEAKGNQESVPAVMLPLVLFGTVITHLFGGSAGREGTAVQIGGTVAAKISEWCKLNQQLRSILLICGIGAGFSAVFGTPLTGFVFSLEVLVIGKMEYKAAPYSLIASLIANYFCLQLGIHHTKYFITSSIPMNGEWISIALKVGIASIGFGLAGYLFSYFIELFKKIYSKILPKAWMIPIFGGIIIIILGQWLVGKDYLGLGVDPNYPGAASIVGAFHAGGSFTWSWFWKLLFTTITLSAGFKGGEVTPLFFIGAALGNTLATLFNIPIDLLAGVGFIAVFAAATNTPLACTMMGIELFGAANLPFFAIGCFVAYYCSGHSGIYTSQNIGIAKNSFLQIRNNKLLSQHLSQKELFYHKKWTLVKNKYL</sequence>
<protein>
    <submittedName>
        <fullName evidence="6">Voltage-gated chloride channel protein</fullName>
    </submittedName>
</protein>
<evidence type="ECO:0000256" key="1">
    <source>
        <dbReference type="ARBA" id="ARBA00004141"/>
    </source>
</evidence>
<evidence type="ECO:0000256" key="3">
    <source>
        <dbReference type="ARBA" id="ARBA00022989"/>
    </source>
</evidence>
<gene>
    <name evidence="6" type="ORF">E0W69_000235</name>
</gene>
<dbReference type="PANTHER" id="PTHR43427:SF12">
    <property type="entry name" value="CHLORIDE TRANSPORTER"/>
    <property type="match status" value="1"/>
</dbReference>
<comment type="subcellular location">
    <subcellularLocation>
        <location evidence="1">Membrane</location>
        <topology evidence="1">Multi-pass membrane protein</topology>
    </subcellularLocation>
</comment>
<dbReference type="InterPro" id="IPR001807">
    <property type="entry name" value="ClC"/>
</dbReference>
<dbReference type="AlphaFoldDB" id="A0A5P2FXN8"/>
<keyword evidence="2 5" id="KW-0812">Transmembrane</keyword>
<dbReference type="SUPFAM" id="SSF81340">
    <property type="entry name" value="Clc chloride channel"/>
    <property type="match status" value="1"/>
</dbReference>
<keyword evidence="4 5" id="KW-0472">Membrane</keyword>
<feature type="transmembrane region" description="Helical" evidence="5">
    <location>
        <begin position="257"/>
        <end position="276"/>
    </location>
</feature>
<keyword evidence="7" id="KW-1185">Reference proteome</keyword>
<reference evidence="6 7" key="1">
    <citation type="submission" date="2019-09" db="EMBL/GenBank/DDBJ databases">
        <title>Complete genome sequence of Arachidicoccus sp. B3-10 isolated from apple orchard soil.</title>
        <authorList>
            <person name="Kim H.S."/>
            <person name="Han K.-I."/>
            <person name="Suh M.K."/>
            <person name="Lee K.C."/>
            <person name="Eom M.K."/>
            <person name="Kim J.-S."/>
            <person name="Kang S.W."/>
            <person name="Sin Y."/>
            <person name="Lee J.-S."/>
        </authorList>
    </citation>
    <scope>NUCLEOTIDE SEQUENCE [LARGE SCALE GENOMIC DNA]</scope>
    <source>
        <strain evidence="6 7">B3-10</strain>
    </source>
</reference>
<dbReference type="EMBL" id="CP044016">
    <property type="protein sequence ID" value="QES87158.1"/>
    <property type="molecule type" value="Genomic_DNA"/>
</dbReference>
<evidence type="ECO:0000256" key="4">
    <source>
        <dbReference type="ARBA" id="ARBA00023136"/>
    </source>
</evidence>
<dbReference type="PRINTS" id="PR00762">
    <property type="entry name" value="CLCHANNEL"/>
</dbReference>
<name>A0A5P2FXN8_9BACT</name>
<dbReference type="Gene3D" id="1.10.3080.10">
    <property type="entry name" value="Clc chloride channel"/>
    <property type="match status" value="1"/>
</dbReference>
<feature type="transmembrane region" description="Helical" evidence="5">
    <location>
        <begin position="90"/>
        <end position="109"/>
    </location>
</feature>
<evidence type="ECO:0000313" key="7">
    <source>
        <dbReference type="Proteomes" id="UP000292424"/>
    </source>
</evidence>
<proteinExistence type="predicted"/>
<feature type="transmembrane region" description="Helical" evidence="5">
    <location>
        <begin position="379"/>
        <end position="397"/>
    </location>
</feature>
<feature type="transmembrane region" description="Helical" evidence="5">
    <location>
        <begin position="47"/>
        <end position="69"/>
    </location>
</feature>
<evidence type="ECO:0000256" key="2">
    <source>
        <dbReference type="ARBA" id="ARBA00022692"/>
    </source>
</evidence>
<dbReference type="InterPro" id="IPR050368">
    <property type="entry name" value="ClC-type_chloride_channel"/>
</dbReference>